<dbReference type="EMBL" id="CP012040">
    <property type="protein sequence ID" value="AKP51546.1"/>
    <property type="molecule type" value="Genomic_DNA"/>
</dbReference>
<dbReference type="OrthoDB" id="195456at2"/>
<protein>
    <recommendedName>
        <fullName evidence="4">DUF2911 domain-containing protein</fullName>
    </recommendedName>
</protein>
<sequence>MKNTISLILCLSILFFLLSCNKSSMENNEKIENNKISLVENSNLRLPTKSQFASVSQVIGTSDIFISYFRPSVNNRTIWGDVVLWDSLWRAGAEGASTFRISNNARVGGKPIPKGDYSFFVIPRKNLPWTIIFNKNINLFGIHLYDENEDVLRFDADAINSPFVETMTFTFSKVNSYSTILKLSWAEKTIEIPIDFDKTTSWNNIKKFIENNEQPDSLLWRDYLSIGNYCVFTEDKDYALYSMGLIDKSLDIQETFENLKIKSDLYAVLSQYDSASKYAKDAHALGSTTGMPLHVANLLEENIRKYNSLNIDNSNLPRE</sequence>
<feature type="signal peptide" evidence="1">
    <location>
        <begin position="1"/>
        <end position="26"/>
    </location>
</feature>
<dbReference type="AlphaFoldDB" id="A0A0H4PAT6"/>
<dbReference type="Pfam" id="PF11138">
    <property type="entry name" value="DUF2911"/>
    <property type="match status" value="1"/>
</dbReference>
<reference evidence="2 3" key="1">
    <citation type="submission" date="2015-07" db="EMBL/GenBank/DDBJ databases">
        <authorList>
            <person name="Kim K.M."/>
        </authorList>
    </citation>
    <scope>NUCLEOTIDE SEQUENCE [LARGE SCALE GENOMIC DNA]</scope>
    <source>
        <strain evidence="2 3">KCTC 12363</strain>
    </source>
</reference>
<evidence type="ECO:0000256" key="1">
    <source>
        <dbReference type="SAM" id="SignalP"/>
    </source>
</evidence>
<keyword evidence="3" id="KW-1185">Reference proteome</keyword>
<organism evidence="2 3">
    <name type="scientific">Cyclobacterium amurskyense</name>
    <dbReference type="NCBI Taxonomy" id="320787"/>
    <lineage>
        <taxon>Bacteria</taxon>
        <taxon>Pseudomonadati</taxon>
        <taxon>Bacteroidota</taxon>
        <taxon>Cytophagia</taxon>
        <taxon>Cytophagales</taxon>
        <taxon>Cyclobacteriaceae</taxon>
        <taxon>Cyclobacterium</taxon>
    </lineage>
</organism>
<evidence type="ECO:0008006" key="4">
    <source>
        <dbReference type="Google" id="ProtNLM"/>
    </source>
</evidence>
<evidence type="ECO:0000313" key="3">
    <source>
        <dbReference type="Proteomes" id="UP000036520"/>
    </source>
</evidence>
<dbReference type="KEGG" id="camu:CA2015_2124"/>
<dbReference type="STRING" id="320787.CA2015_2124"/>
<accession>A0A0H4PAT6</accession>
<proteinExistence type="predicted"/>
<dbReference type="InterPro" id="IPR021314">
    <property type="entry name" value="DUF2911"/>
</dbReference>
<evidence type="ECO:0000313" key="2">
    <source>
        <dbReference type="EMBL" id="AKP51546.1"/>
    </source>
</evidence>
<dbReference type="Proteomes" id="UP000036520">
    <property type="component" value="Chromosome"/>
</dbReference>
<name>A0A0H4PAT6_9BACT</name>
<keyword evidence="1" id="KW-0732">Signal</keyword>
<dbReference type="PROSITE" id="PS51257">
    <property type="entry name" value="PROKAR_LIPOPROTEIN"/>
    <property type="match status" value="1"/>
</dbReference>
<dbReference type="RefSeq" id="WP_084011721.1">
    <property type="nucleotide sequence ID" value="NZ_CP012040.1"/>
</dbReference>
<gene>
    <name evidence="2" type="ORF">CA2015_2124</name>
</gene>
<feature type="chain" id="PRO_5005208517" description="DUF2911 domain-containing protein" evidence="1">
    <location>
        <begin position="27"/>
        <end position="319"/>
    </location>
</feature>